<name>A0ACB8CXU8_DERSI</name>
<dbReference type="Proteomes" id="UP000821865">
    <property type="component" value="Chromosome 4"/>
</dbReference>
<keyword evidence="2" id="KW-1185">Reference proteome</keyword>
<organism evidence="1 2">
    <name type="scientific">Dermacentor silvarum</name>
    <name type="common">Tick</name>
    <dbReference type="NCBI Taxonomy" id="543639"/>
    <lineage>
        <taxon>Eukaryota</taxon>
        <taxon>Metazoa</taxon>
        <taxon>Ecdysozoa</taxon>
        <taxon>Arthropoda</taxon>
        <taxon>Chelicerata</taxon>
        <taxon>Arachnida</taxon>
        <taxon>Acari</taxon>
        <taxon>Parasitiformes</taxon>
        <taxon>Ixodida</taxon>
        <taxon>Ixodoidea</taxon>
        <taxon>Ixodidae</taxon>
        <taxon>Rhipicephalinae</taxon>
        <taxon>Dermacentor</taxon>
    </lineage>
</organism>
<protein>
    <submittedName>
        <fullName evidence="1">Uncharacterized protein</fullName>
    </submittedName>
</protein>
<accession>A0ACB8CXU8</accession>
<dbReference type="EMBL" id="CM023473">
    <property type="protein sequence ID" value="KAH7953985.1"/>
    <property type="molecule type" value="Genomic_DNA"/>
</dbReference>
<gene>
    <name evidence="1" type="ORF">HPB49_014732</name>
</gene>
<proteinExistence type="predicted"/>
<reference evidence="1" key="1">
    <citation type="submission" date="2020-05" db="EMBL/GenBank/DDBJ databases">
        <title>Large-scale comparative analyses of tick genomes elucidate their genetic diversity and vector capacities.</title>
        <authorList>
            <person name="Jia N."/>
            <person name="Wang J."/>
            <person name="Shi W."/>
            <person name="Du L."/>
            <person name="Sun Y."/>
            <person name="Zhan W."/>
            <person name="Jiang J."/>
            <person name="Wang Q."/>
            <person name="Zhang B."/>
            <person name="Ji P."/>
            <person name="Sakyi L.B."/>
            <person name="Cui X."/>
            <person name="Yuan T."/>
            <person name="Jiang B."/>
            <person name="Yang W."/>
            <person name="Lam T.T.-Y."/>
            <person name="Chang Q."/>
            <person name="Ding S."/>
            <person name="Wang X."/>
            <person name="Zhu J."/>
            <person name="Ruan X."/>
            <person name="Zhao L."/>
            <person name="Wei J."/>
            <person name="Que T."/>
            <person name="Du C."/>
            <person name="Cheng J."/>
            <person name="Dai P."/>
            <person name="Han X."/>
            <person name="Huang E."/>
            <person name="Gao Y."/>
            <person name="Liu J."/>
            <person name="Shao H."/>
            <person name="Ye R."/>
            <person name="Li L."/>
            <person name="Wei W."/>
            <person name="Wang X."/>
            <person name="Wang C."/>
            <person name="Yang T."/>
            <person name="Huo Q."/>
            <person name="Li W."/>
            <person name="Guo W."/>
            <person name="Chen H."/>
            <person name="Zhou L."/>
            <person name="Ni X."/>
            <person name="Tian J."/>
            <person name="Zhou Y."/>
            <person name="Sheng Y."/>
            <person name="Liu T."/>
            <person name="Pan Y."/>
            <person name="Xia L."/>
            <person name="Li J."/>
            <person name="Zhao F."/>
            <person name="Cao W."/>
        </authorList>
    </citation>
    <scope>NUCLEOTIDE SEQUENCE</scope>
    <source>
        <strain evidence="1">Dsil-2018</strain>
    </source>
</reference>
<sequence>MDAFRRELDAELESELRSGLEPPLPAGAAGYRGHVTQAYDAVWTAALALRSAELLWRKASLNLTVTDFRYEKLLPETGGGGSYGWNGPLSFSGSDRVGITEFQQNQGGFLRKVALYIPDSKTLDFSCIRCRPIIWQDGEPPVARRIVKLSVATIQRSVFISVSVLATFGMLLAIAFLVFNLYYRKSKYIKLSSPKLNNMTVVGCLLVYVAIVVLGLDYGTLGSDTHFAVFCTVRAFLLSGGFSLAFGAIFIKTYRVHHLFVRASSGVIKNKLLQDQQLIALVCVLVLIDCAIVTLWVTCDPMERTMRNLTMQISKWERDVVYLPQREQCHSEHMAKWLGALYIYKGLLLVVGCYMAWETRNVQIPALNDSQYIGMSVYNAVITSALVVALANVISTERYTLTYALVGTLIFVSTTTTLCLLFLPKIHAIMNNADADAVVASSGVRVEFNTRRFAIDERRELYYRTEVQSRAYAREIAELDAEIARLKRLLGEPLSAEASPENNSVKSESPLSSLLERFKRKRASLENSEGGIAVISRLGTQFPVRSPARVHDLRWRLDEGTRMLQLRAEDLLLPPRHSFQEAPGCRFPVRRIRRNALPLGESMECVHILQRRSNDGLQQSRGSLPIIAATSNDEAIDGQGGSDLQTPTVPHAGSFPTLPRRSRSPASSSSQGERGGSREESIYQSVELAPSGGSVTTTANTTTTDEYRTLSSDEYRTLSSDDDTTYASCRSPPAFVAILNQGASSCQTSPSQYGYEVPPLELAVLEEANNDEGVTESSASTTPVTREAAPSADEDSFQTQRDLFLKRLEEAESVDV</sequence>
<evidence type="ECO:0000313" key="2">
    <source>
        <dbReference type="Proteomes" id="UP000821865"/>
    </source>
</evidence>
<comment type="caution">
    <text evidence="1">The sequence shown here is derived from an EMBL/GenBank/DDBJ whole genome shotgun (WGS) entry which is preliminary data.</text>
</comment>
<evidence type="ECO:0000313" key="1">
    <source>
        <dbReference type="EMBL" id="KAH7953985.1"/>
    </source>
</evidence>